<dbReference type="RefSeq" id="XP_025523604.1">
    <property type="nucleotide sequence ID" value="XM_025666800.1"/>
</dbReference>
<evidence type="ECO:0000256" key="1">
    <source>
        <dbReference type="SAM" id="Phobius"/>
    </source>
</evidence>
<sequence>MMVIYSVLILLLSAAYVYSVVVVVVIVVGVVACHLRSRINLSSSGLLSSIAYVGRSKGRGCRKDCRPKKEALVSSSSGWSESMSAALSAALSEPPIPGRLPKHNRQNLLTYPNKVQYVHDGVVLCKLI</sequence>
<gene>
    <name evidence="2" type="ORF">BO86DRAFT_207238</name>
</gene>
<evidence type="ECO:0000313" key="3">
    <source>
        <dbReference type="Proteomes" id="UP000249497"/>
    </source>
</evidence>
<proteinExistence type="predicted"/>
<dbReference type="Proteomes" id="UP000249497">
    <property type="component" value="Unassembled WGS sequence"/>
</dbReference>
<keyword evidence="1" id="KW-0812">Transmembrane</keyword>
<name>A0A8T8WPZ4_ASPJA</name>
<feature type="transmembrane region" description="Helical" evidence="1">
    <location>
        <begin position="6"/>
        <end position="33"/>
    </location>
</feature>
<reference evidence="2 3" key="1">
    <citation type="submission" date="2018-02" db="EMBL/GenBank/DDBJ databases">
        <title>The genomes of Aspergillus section Nigri reveals drivers in fungal speciation.</title>
        <authorList>
            <consortium name="DOE Joint Genome Institute"/>
            <person name="Vesth T.C."/>
            <person name="Nybo J."/>
            <person name="Theobald S."/>
            <person name="Brandl J."/>
            <person name="Frisvad J.C."/>
            <person name="Nielsen K.F."/>
            <person name="Lyhne E.K."/>
            <person name="Kogle M.E."/>
            <person name="Kuo A."/>
            <person name="Riley R."/>
            <person name="Clum A."/>
            <person name="Nolan M."/>
            <person name="Lipzen A."/>
            <person name="Salamov A."/>
            <person name="Henrissat B."/>
            <person name="Wiebenga A."/>
            <person name="De vries R.P."/>
            <person name="Grigoriev I.V."/>
            <person name="Mortensen U.H."/>
            <person name="Andersen M.R."/>
            <person name="Baker S.E."/>
        </authorList>
    </citation>
    <scope>NUCLEOTIDE SEQUENCE [LARGE SCALE GENOMIC DNA]</scope>
    <source>
        <strain evidence="2 3">CBS 114.51</strain>
    </source>
</reference>
<evidence type="ECO:0000313" key="2">
    <source>
        <dbReference type="EMBL" id="RAH77710.1"/>
    </source>
</evidence>
<keyword evidence="1" id="KW-1133">Transmembrane helix</keyword>
<accession>A0A8T8WPZ4</accession>
<dbReference type="AlphaFoldDB" id="A0A8T8WPZ4"/>
<keyword evidence="3" id="KW-1185">Reference proteome</keyword>
<protein>
    <submittedName>
        <fullName evidence="2">Uncharacterized protein</fullName>
    </submittedName>
</protein>
<keyword evidence="1" id="KW-0472">Membrane</keyword>
<dbReference type="EMBL" id="KZ824838">
    <property type="protein sequence ID" value="RAH77710.1"/>
    <property type="molecule type" value="Genomic_DNA"/>
</dbReference>
<organism evidence="2 3">
    <name type="scientific">Aspergillus japonicus CBS 114.51</name>
    <dbReference type="NCBI Taxonomy" id="1448312"/>
    <lineage>
        <taxon>Eukaryota</taxon>
        <taxon>Fungi</taxon>
        <taxon>Dikarya</taxon>
        <taxon>Ascomycota</taxon>
        <taxon>Pezizomycotina</taxon>
        <taxon>Eurotiomycetes</taxon>
        <taxon>Eurotiomycetidae</taxon>
        <taxon>Eurotiales</taxon>
        <taxon>Aspergillaceae</taxon>
        <taxon>Aspergillus</taxon>
        <taxon>Aspergillus subgen. Circumdati</taxon>
    </lineage>
</organism>
<dbReference type="GeneID" id="37170492"/>